<dbReference type="EMBL" id="CAJGYO010000003">
    <property type="protein sequence ID" value="CAD6217465.1"/>
    <property type="molecule type" value="Genomic_DNA"/>
</dbReference>
<dbReference type="Pfam" id="PF00083">
    <property type="entry name" value="Sugar_tr"/>
    <property type="match status" value="3"/>
</dbReference>
<evidence type="ECO:0000256" key="2">
    <source>
        <dbReference type="ARBA" id="ARBA00010992"/>
    </source>
</evidence>
<evidence type="ECO:0000256" key="3">
    <source>
        <dbReference type="ARBA" id="ARBA00022448"/>
    </source>
</evidence>
<dbReference type="PANTHER" id="PTHR23500">
    <property type="entry name" value="SOLUTE CARRIER FAMILY 2, FACILITATED GLUCOSE TRANSPORTER"/>
    <property type="match status" value="1"/>
</dbReference>
<evidence type="ECO:0000256" key="8">
    <source>
        <dbReference type="ARBA" id="ARBA00023136"/>
    </source>
</evidence>
<sequence length="810" mass="85834">MGLAGDYATLMFGRFVAGVGVGYGLMIAPVYTAEVSPAWARGFLTSFSEVFINVGILLGYVSNYAFACLPLHLGWRVMLGIGAAPSVLLALMVFGMPESPSWLVMKGCLADARLVLERIAETPEEAAERLADIKAAAGIPHEADGDVVTVPKRKSAEEKQALTPSCCTARACSRARAAGITDDDQLLASTCAVGVTKTVIVLLAAVLLDRVGRPPMMLTSSGGMAVSLVGLGTGLTVVGRHPHTEVPWAVALCVTSTLAFVSFYSIGLGPMTAVYTSEIFPLRVRALGYAVGVACNRVTSSVVSMTFLSLSSAITIGGSFFLYAGIVTLSWVFFFTCLPETRGRTLEEMGELFGTIDAGTEADDASARLLASELTTRYCFCALVCLHLEIVMGILNIYSLIGSFAAGRTSDWIGRRFTVVFAAAIFFAGSLLMGFAVNYAMLMAGRFVAGVGVGYAIMIAPVYTAEISPAAVRGFLTSFPEVFINFGILLGYVSNFAFARLPLYLGWRVMLGIGAAPSALLGLMVFVMPESPRWLVMKGRLADARAVLEKTTETPEEAAERLADIKAAAGIPKDLDGDVVTVPKERNGGEKQASGIDSVVLYSPRVFKSAGITDDNKLLGTTCAVGVTKTLFILVATFLLDRVGRRPLLLSSVGGMIISLVGLGTGLTVVGHHPDAKIPWAVALCILSVLVYVSFFSIGLGPMGSVYPSEIFPLRVRALGFAVGVASNRVTSGVISMTFLSLSKAITIGGSFFLYSGIAALAWVFFFTYLPETRGQTLEEMGKLFGMEDTDMAETENTAAKEKVVEMPTS</sequence>
<comment type="caution">
    <text evidence="11">The sequence shown here is derived from an EMBL/GenBank/DDBJ whole genome shotgun (WGS) entry which is preliminary data.</text>
</comment>
<dbReference type="SUPFAM" id="SSF103473">
    <property type="entry name" value="MFS general substrate transporter"/>
    <property type="match status" value="2"/>
</dbReference>
<feature type="domain" description="Major facilitator superfamily (MFS) profile" evidence="10">
    <location>
        <begin position="343"/>
        <end position="774"/>
    </location>
</feature>
<feature type="transmembrane region" description="Helical" evidence="9">
    <location>
        <begin position="618"/>
        <end position="640"/>
    </location>
</feature>
<dbReference type="PROSITE" id="PS50850">
    <property type="entry name" value="MFS"/>
    <property type="match status" value="2"/>
</dbReference>
<feature type="transmembrane region" description="Helical" evidence="9">
    <location>
        <begin position="647"/>
        <end position="672"/>
    </location>
</feature>
<organism evidence="11 12">
    <name type="scientific">Miscanthus lutarioriparius</name>
    <dbReference type="NCBI Taxonomy" id="422564"/>
    <lineage>
        <taxon>Eukaryota</taxon>
        <taxon>Viridiplantae</taxon>
        <taxon>Streptophyta</taxon>
        <taxon>Embryophyta</taxon>
        <taxon>Tracheophyta</taxon>
        <taxon>Spermatophyta</taxon>
        <taxon>Magnoliopsida</taxon>
        <taxon>Liliopsida</taxon>
        <taxon>Poales</taxon>
        <taxon>Poaceae</taxon>
        <taxon>PACMAD clade</taxon>
        <taxon>Panicoideae</taxon>
        <taxon>Andropogonodae</taxon>
        <taxon>Andropogoneae</taxon>
        <taxon>Saccharinae</taxon>
        <taxon>Miscanthus</taxon>
    </lineage>
</organism>
<keyword evidence="4" id="KW-0762">Sugar transport</keyword>
<feature type="transmembrane region" description="Helical" evidence="9">
    <location>
        <begin position="752"/>
        <end position="771"/>
    </location>
</feature>
<comment type="similarity">
    <text evidence="2">Belongs to the major facilitator superfamily. Sugar transporter (TC 2.A.1.1) family.</text>
</comment>
<accession>A0A811N894</accession>
<feature type="transmembrane region" description="Helical" evidence="9">
    <location>
        <begin position="12"/>
        <end position="32"/>
    </location>
</feature>
<dbReference type="GO" id="GO:0015293">
    <property type="term" value="F:symporter activity"/>
    <property type="evidence" value="ECO:0007669"/>
    <property type="project" value="UniProtKB-KW"/>
</dbReference>
<dbReference type="InterPro" id="IPR020846">
    <property type="entry name" value="MFS_dom"/>
</dbReference>
<feature type="domain" description="Major facilitator superfamily (MFS) profile" evidence="10">
    <location>
        <begin position="1"/>
        <end position="342"/>
    </location>
</feature>
<evidence type="ECO:0000256" key="9">
    <source>
        <dbReference type="SAM" id="Phobius"/>
    </source>
</evidence>
<feature type="transmembrane region" description="Helical" evidence="9">
    <location>
        <begin position="220"/>
        <end position="240"/>
    </location>
</feature>
<dbReference type="GO" id="GO:0015144">
    <property type="term" value="F:carbohydrate transmembrane transporter activity"/>
    <property type="evidence" value="ECO:0007669"/>
    <property type="project" value="InterPro"/>
</dbReference>
<dbReference type="GO" id="GO:0016020">
    <property type="term" value="C:membrane"/>
    <property type="evidence" value="ECO:0007669"/>
    <property type="project" value="UniProtKB-SubCell"/>
</dbReference>
<evidence type="ECO:0000256" key="4">
    <source>
        <dbReference type="ARBA" id="ARBA00022597"/>
    </source>
</evidence>
<comment type="subcellular location">
    <subcellularLocation>
        <location evidence="1">Membrane</location>
        <topology evidence="1">Multi-pass membrane protein</topology>
    </subcellularLocation>
</comment>
<feature type="transmembrane region" description="Helical" evidence="9">
    <location>
        <begin position="719"/>
        <end position="740"/>
    </location>
</feature>
<dbReference type="InterPro" id="IPR003663">
    <property type="entry name" value="Sugar/inositol_transpt"/>
</dbReference>
<dbReference type="InterPro" id="IPR036259">
    <property type="entry name" value="MFS_trans_sf"/>
</dbReference>
<dbReference type="InterPro" id="IPR005828">
    <property type="entry name" value="MFS_sugar_transport-like"/>
</dbReference>
<evidence type="ECO:0000256" key="7">
    <source>
        <dbReference type="ARBA" id="ARBA00022989"/>
    </source>
</evidence>
<keyword evidence="7 9" id="KW-1133">Transmembrane helix</keyword>
<keyword evidence="3" id="KW-0813">Transport</keyword>
<keyword evidence="12" id="KW-1185">Reference proteome</keyword>
<protein>
    <recommendedName>
        <fullName evidence="10">Major facilitator superfamily (MFS) profile domain-containing protein</fullName>
    </recommendedName>
</protein>
<dbReference type="PRINTS" id="PR00171">
    <property type="entry name" value="SUGRTRNSPORT"/>
</dbReference>
<dbReference type="OrthoDB" id="6339427at2759"/>
<dbReference type="PROSITE" id="PS00216">
    <property type="entry name" value="SUGAR_TRANSPORT_1"/>
    <property type="match status" value="1"/>
</dbReference>
<feature type="transmembrane region" description="Helical" evidence="9">
    <location>
        <begin position="38"/>
        <end position="61"/>
    </location>
</feature>
<keyword evidence="5 9" id="KW-0812">Transmembrane</keyword>
<evidence type="ECO:0000313" key="12">
    <source>
        <dbReference type="Proteomes" id="UP000604825"/>
    </source>
</evidence>
<feature type="transmembrane region" description="Helical" evidence="9">
    <location>
        <begin position="320"/>
        <end position="339"/>
    </location>
</feature>
<evidence type="ECO:0000256" key="6">
    <source>
        <dbReference type="ARBA" id="ARBA00022847"/>
    </source>
</evidence>
<evidence type="ECO:0000313" key="11">
    <source>
        <dbReference type="EMBL" id="CAD6217465.1"/>
    </source>
</evidence>
<name>A0A811N894_9POAL</name>
<feature type="transmembrane region" description="Helical" evidence="9">
    <location>
        <begin position="678"/>
        <end position="698"/>
    </location>
</feature>
<feature type="transmembrane region" description="Helical" evidence="9">
    <location>
        <begin position="186"/>
        <end position="208"/>
    </location>
</feature>
<feature type="transmembrane region" description="Helical" evidence="9">
    <location>
        <begin position="73"/>
        <end position="96"/>
    </location>
</feature>
<evidence type="ECO:0000256" key="1">
    <source>
        <dbReference type="ARBA" id="ARBA00004141"/>
    </source>
</evidence>
<dbReference type="InterPro" id="IPR005829">
    <property type="entry name" value="Sugar_transporter_CS"/>
</dbReference>
<dbReference type="InterPro" id="IPR045262">
    <property type="entry name" value="STP/PLT_plant"/>
</dbReference>
<dbReference type="PANTHER" id="PTHR23500:SF440">
    <property type="entry name" value="OS07G0582500 PROTEIN"/>
    <property type="match status" value="1"/>
</dbReference>
<keyword evidence="6" id="KW-0769">Symport</keyword>
<dbReference type="Gene3D" id="1.20.1250.20">
    <property type="entry name" value="MFS general substrate transporter like domains"/>
    <property type="match status" value="2"/>
</dbReference>
<feature type="transmembrane region" description="Helical" evidence="9">
    <location>
        <begin position="470"/>
        <end position="493"/>
    </location>
</feature>
<feature type="transmembrane region" description="Helical" evidence="9">
    <location>
        <begin position="378"/>
        <end position="399"/>
    </location>
</feature>
<dbReference type="Proteomes" id="UP000604825">
    <property type="component" value="Unassembled WGS sequence"/>
</dbReference>
<evidence type="ECO:0000259" key="10">
    <source>
        <dbReference type="PROSITE" id="PS50850"/>
    </source>
</evidence>
<evidence type="ECO:0000256" key="5">
    <source>
        <dbReference type="ARBA" id="ARBA00022692"/>
    </source>
</evidence>
<proteinExistence type="inferred from homology"/>
<feature type="transmembrane region" description="Helical" evidence="9">
    <location>
        <begin position="246"/>
        <end position="266"/>
    </location>
</feature>
<keyword evidence="8 9" id="KW-0472">Membrane</keyword>
<dbReference type="AlphaFoldDB" id="A0A811N894"/>
<feature type="transmembrane region" description="Helical" evidence="9">
    <location>
        <begin position="447"/>
        <end position="464"/>
    </location>
</feature>
<feature type="transmembrane region" description="Helical" evidence="9">
    <location>
        <begin position="505"/>
        <end position="528"/>
    </location>
</feature>
<dbReference type="PROSITE" id="PS00217">
    <property type="entry name" value="SUGAR_TRANSPORT_2"/>
    <property type="match status" value="2"/>
</dbReference>
<feature type="transmembrane region" description="Helical" evidence="9">
    <location>
        <begin position="419"/>
        <end position="440"/>
    </location>
</feature>
<reference evidence="11" key="1">
    <citation type="submission" date="2020-10" db="EMBL/GenBank/DDBJ databases">
        <authorList>
            <person name="Han B."/>
            <person name="Lu T."/>
            <person name="Zhao Q."/>
            <person name="Huang X."/>
            <person name="Zhao Y."/>
        </authorList>
    </citation>
    <scope>NUCLEOTIDE SEQUENCE</scope>
</reference>
<gene>
    <name evidence="11" type="ORF">NCGR_LOCUS11451</name>
</gene>